<organism evidence="8 9">
    <name type="scientific">Raoultibacter massiliensis</name>
    <dbReference type="NCBI Taxonomy" id="1852371"/>
    <lineage>
        <taxon>Bacteria</taxon>
        <taxon>Bacillati</taxon>
        <taxon>Actinomycetota</taxon>
        <taxon>Coriobacteriia</taxon>
        <taxon>Eggerthellales</taxon>
        <taxon>Eggerthellaceae</taxon>
        <taxon>Raoultibacter</taxon>
    </lineage>
</organism>
<dbReference type="Proteomes" id="UP001487305">
    <property type="component" value="Unassembled WGS sequence"/>
</dbReference>
<evidence type="ECO:0000313" key="8">
    <source>
        <dbReference type="EMBL" id="MEQ3361373.1"/>
    </source>
</evidence>
<feature type="region of interest" description="Disordered" evidence="5">
    <location>
        <begin position="32"/>
        <end position="66"/>
    </location>
</feature>
<dbReference type="Pfam" id="PF05154">
    <property type="entry name" value="TM2"/>
    <property type="match status" value="1"/>
</dbReference>
<dbReference type="RefSeq" id="WP_102375677.1">
    <property type="nucleotide sequence ID" value="NZ_JBBNOP010000001.1"/>
</dbReference>
<keyword evidence="2 6" id="KW-0812">Transmembrane</keyword>
<evidence type="ECO:0000259" key="7">
    <source>
        <dbReference type="Pfam" id="PF05154"/>
    </source>
</evidence>
<feature type="compositionally biased region" description="Low complexity" evidence="5">
    <location>
        <begin position="38"/>
        <end position="66"/>
    </location>
</feature>
<evidence type="ECO:0000256" key="1">
    <source>
        <dbReference type="ARBA" id="ARBA00004141"/>
    </source>
</evidence>
<protein>
    <submittedName>
        <fullName evidence="8">NINE protein</fullName>
    </submittedName>
</protein>
<keyword evidence="9" id="KW-1185">Reference proteome</keyword>
<reference evidence="8 9" key="1">
    <citation type="submission" date="2024-04" db="EMBL/GenBank/DDBJ databases">
        <title>Human intestinal bacterial collection.</title>
        <authorList>
            <person name="Pauvert C."/>
            <person name="Hitch T.C.A."/>
            <person name="Clavel T."/>
        </authorList>
    </citation>
    <scope>NUCLEOTIDE SEQUENCE [LARGE SCALE GENOMIC DNA]</scope>
    <source>
        <strain evidence="8 9">CLA-KB-H42</strain>
    </source>
</reference>
<evidence type="ECO:0000313" key="9">
    <source>
        <dbReference type="Proteomes" id="UP001487305"/>
    </source>
</evidence>
<sequence length="275" mass="29086">MDTKDNDAKPSISDEIAAAEAELRAAQEKLDAAKAKASLENAPAPSAAAQAVADDAAPESAKPAEAEVVSATVVAASTIELEAEPVTAPDASAQDPNWVPYAPAAEQPQTAWQEPAPAPGGAGSPQEPVNPYADSQQAAGQAQGGYYWQQPQQDAYSGYNTQYNQYGTPPNPYDAVPPQQQYYQQPYAPVVASKDHVAAGLLAIFLGSLGIHKFYLGYNSAGFIMLAVTILGGLITFGLAAAVMGIIAFIEGILYLVKSQSEFEQIYVFNKREWF</sequence>
<accession>A0ABV1J8H6</accession>
<evidence type="ECO:0000256" key="6">
    <source>
        <dbReference type="SAM" id="Phobius"/>
    </source>
</evidence>
<feature type="domain" description="TM2" evidence="7">
    <location>
        <begin position="193"/>
        <end position="237"/>
    </location>
</feature>
<keyword evidence="3 6" id="KW-1133">Transmembrane helix</keyword>
<dbReference type="EMBL" id="JBBNOP010000001">
    <property type="protein sequence ID" value="MEQ3361373.1"/>
    <property type="molecule type" value="Genomic_DNA"/>
</dbReference>
<feature type="region of interest" description="Disordered" evidence="5">
    <location>
        <begin position="85"/>
        <end position="144"/>
    </location>
</feature>
<comment type="caution">
    <text evidence="8">The sequence shown here is derived from an EMBL/GenBank/DDBJ whole genome shotgun (WGS) entry which is preliminary data.</text>
</comment>
<name>A0ABV1J8H6_9ACTN</name>
<keyword evidence="4 6" id="KW-0472">Membrane</keyword>
<evidence type="ECO:0000256" key="2">
    <source>
        <dbReference type="ARBA" id="ARBA00022692"/>
    </source>
</evidence>
<evidence type="ECO:0000256" key="3">
    <source>
        <dbReference type="ARBA" id="ARBA00022989"/>
    </source>
</evidence>
<gene>
    <name evidence="8" type="ORF">AAA083_00115</name>
</gene>
<dbReference type="InterPro" id="IPR007829">
    <property type="entry name" value="TM2"/>
</dbReference>
<proteinExistence type="predicted"/>
<comment type="subcellular location">
    <subcellularLocation>
        <location evidence="1">Membrane</location>
        <topology evidence="1">Multi-pass membrane protein</topology>
    </subcellularLocation>
</comment>
<feature type="transmembrane region" description="Helical" evidence="6">
    <location>
        <begin position="224"/>
        <end position="257"/>
    </location>
</feature>
<evidence type="ECO:0000256" key="5">
    <source>
        <dbReference type="SAM" id="MobiDB-lite"/>
    </source>
</evidence>
<evidence type="ECO:0000256" key="4">
    <source>
        <dbReference type="ARBA" id="ARBA00023136"/>
    </source>
</evidence>
<feature type="transmembrane region" description="Helical" evidence="6">
    <location>
        <begin position="197"/>
        <end position="218"/>
    </location>
</feature>